<protein>
    <recommendedName>
        <fullName evidence="7">Hydrogenase maturation protease</fullName>
    </recommendedName>
</protein>
<dbReference type="RefSeq" id="WP_344598763.1">
    <property type="nucleotide sequence ID" value="NZ_BAAARW010000050.1"/>
</dbReference>
<dbReference type="Gene3D" id="3.40.50.1450">
    <property type="entry name" value="HybD-like"/>
    <property type="match status" value="1"/>
</dbReference>
<keyword evidence="4" id="KW-0378">Hydrolase</keyword>
<dbReference type="NCBIfam" id="TIGR00072">
    <property type="entry name" value="hydrog_prot"/>
    <property type="match status" value="1"/>
</dbReference>
<name>A0ABP5XTM7_9ACTN</name>
<dbReference type="PANTHER" id="PTHR30302:SF1">
    <property type="entry name" value="HYDROGENASE 2 MATURATION PROTEASE"/>
    <property type="match status" value="1"/>
</dbReference>
<dbReference type="SUPFAM" id="SSF53163">
    <property type="entry name" value="HybD-like"/>
    <property type="match status" value="1"/>
</dbReference>
<organism evidence="5 6">
    <name type="scientific">Actinomadura vinacea</name>
    <dbReference type="NCBI Taxonomy" id="115336"/>
    <lineage>
        <taxon>Bacteria</taxon>
        <taxon>Bacillati</taxon>
        <taxon>Actinomycetota</taxon>
        <taxon>Actinomycetes</taxon>
        <taxon>Streptosporangiales</taxon>
        <taxon>Thermomonosporaceae</taxon>
        <taxon>Actinomadura</taxon>
    </lineage>
</organism>
<keyword evidence="6" id="KW-1185">Reference proteome</keyword>
<dbReference type="Pfam" id="PF01750">
    <property type="entry name" value="HycI"/>
    <property type="match status" value="1"/>
</dbReference>
<dbReference type="PANTHER" id="PTHR30302">
    <property type="entry name" value="HYDROGENASE 1 MATURATION PROTEASE"/>
    <property type="match status" value="1"/>
</dbReference>
<comment type="caution">
    <text evidence="5">The sequence shown here is derived from an EMBL/GenBank/DDBJ whole genome shotgun (WGS) entry which is preliminary data.</text>
</comment>
<reference evidence="6" key="1">
    <citation type="journal article" date="2019" name="Int. J. Syst. Evol. Microbiol.">
        <title>The Global Catalogue of Microorganisms (GCM) 10K type strain sequencing project: providing services to taxonomists for standard genome sequencing and annotation.</title>
        <authorList>
            <consortium name="The Broad Institute Genomics Platform"/>
            <consortium name="The Broad Institute Genome Sequencing Center for Infectious Disease"/>
            <person name="Wu L."/>
            <person name="Ma J."/>
        </authorList>
    </citation>
    <scope>NUCLEOTIDE SEQUENCE [LARGE SCALE GENOMIC DNA]</scope>
    <source>
        <strain evidence="6">JCM 3325</strain>
    </source>
</reference>
<evidence type="ECO:0000256" key="2">
    <source>
        <dbReference type="ARBA" id="ARBA00022670"/>
    </source>
</evidence>
<gene>
    <name evidence="5" type="ORF">GCM10010191_95410</name>
</gene>
<evidence type="ECO:0000313" key="5">
    <source>
        <dbReference type="EMBL" id="GAA2459939.1"/>
    </source>
</evidence>
<evidence type="ECO:0000256" key="1">
    <source>
        <dbReference type="ARBA" id="ARBA00006814"/>
    </source>
</evidence>
<evidence type="ECO:0000313" key="6">
    <source>
        <dbReference type="Proteomes" id="UP001501231"/>
    </source>
</evidence>
<evidence type="ECO:0008006" key="7">
    <source>
        <dbReference type="Google" id="ProtNLM"/>
    </source>
</evidence>
<dbReference type="InterPro" id="IPR000671">
    <property type="entry name" value="Peptidase_A31"/>
</dbReference>
<dbReference type="InterPro" id="IPR023430">
    <property type="entry name" value="Pept_HybD-like_dom_sf"/>
</dbReference>
<keyword evidence="2" id="KW-0645">Protease</keyword>
<dbReference type="EMBL" id="BAAARW010000050">
    <property type="protein sequence ID" value="GAA2459939.1"/>
    <property type="molecule type" value="Genomic_DNA"/>
</dbReference>
<dbReference type="Proteomes" id="UP001501231">
    <property type="component" value="Unassembled WGS sequence"/>
</dbReference>
<sequence length="101" mass="10423">MKVLVAGVGNVLLGDDGFGVEVAGRLGAAPLPDGVRVADFGVRGVQLAHELLDGYDGLVLIDAVRLGDPPGTLSIIEPETWAEHAAPVPDAQDLARRGCSR</sequence>
<evidence type="ECO:0000256" key="4">
    <source>
        <dbReference type="ARBA" id="ARBA00022801"/>
    </source>
</evidence>
<evidence type="ECO:0000256" key="3">
    <source>
        <dbReference type="ARBA" id="ARBA00022750"/>
    </source>
</evidence>
<proteinExistence type="inferred from homology"/>
<dbReference type="PRINTS" id="PR00446">
    <property type="entry name" value="HYDRGNUPTAKE"/>
</dbReference>
<comment type="similarity">
    <text evidence="1">Belongs to the peptidase A31 family.</text>
</comment>
<keyword evidence="3" id="KW-0064">Aspartyl protease</keyword>
<accession>A0ABP5XTM7</accession>